<dbReference type="PROSITE" id="PS51782">
    <property type="entry name" value="LYSM"/>
    <property type="match status" value="1"/>
</dbReference>
<comment type="catalytic activity">
    <reaction evidence="1">
        <text>Hydrolyzes the link between N-acetylmuramoyl residues and L-amino acid residues in certain cell-wall glycopeptides.</text>
        <dbReference type="EC" id="3.5.1.28"/>
    </reaction>
</comment>
<reference evidence="12" key="1">
    <citation type="submission" date="2016-10" db="EMBL/GenBank/DDBJ databases">
        <authorList>
            <person name="Varghese N."/>
            <person name="Submissions S."/>
        </authorList>
    </citation>
    <scope>NUCLEOTIDE SEQUENCE [LARGE SCALE GENOMIC DNA]</scope>
    <source>
        <strain evidence="12">CGMCC 1.10658</strain>
    </source>
</reference>
<evidence type="ECO:0000256" key="8">
    <source>
        <dbReference type="ARBA" id="ARBA00023316"/>
    </source>
</evidence>
<evidence type="ECO:0000256" key="4">
    <source>
        <dbReference type="ARBA" id="ARBA00011901"/>
    </source>
</evidence>
<evidence type="ECO:0000256" key="5">
    <source>
        <dbReference type="ARBA" id="ARBA00022729"/>
    </source>
</evidence>
<dbReference type="CDD" id="cd00118">
    <property type="entry name" value="LysM"/>
    <property type="match status" value="1"/>
</dbReference>
<dbReference type="Pfam" id="PF01476">
    <property type="entry name" value="LysM"/>
    <property type="match status" value="1"/>
</dbReference>
<evidence type="ECO:0000256" key="6">
    <source>
        <dbReference type="ARBA" id="ARBA00022764"/>
    </source>
</evidence>
<dbReference type="GO" id="GO:0071555">
    <property type="term" value="P:cell wall organization"/>
    <property type="evidence" value="ECO:0007669"/>
    <property type="project" value="UniProtKB-KW"/>
</dbReference>
<evidence type="ECO:0000256" key="3">
    <source>
        <dbReference type="ARBA" id="ARBA00010860"/>
    </source>
</evidence>
<dbReference type="InterPro" id="IPR050695">
    <property type="entry name" value="N-acetylmuramoyl_amidase_3"/>
</dbReference>
<dbReference type="GO" id="GO:0009253">
    <property type="term" value="P:peptidoglycan catabolic process"/>
    <property type="evidence" value="ECO:0007669"/>
    <property type="project" value="InterPro"/>
</dbReference>
<comment type="similarity">
    <text evidence="3">Belongs to the N-acetylmuramoyl-L-alanine amidase 3 family.</text>
</comment>
<keyword evidence="12" id="KW-1185">Reference proteome</keyword>
<dbReference type="RefSeq" id="WP_091515070.1">
    <property type="nucleotide sequence ID" value="NZ_FNFH01000005.1"/>
</dbReference>
<dbReference type="GO" id="GO:0030288">
    <property type="term" value="C:outer membrane-bounded periplasmic space"/>
    <property type="evidence" value="ECO:0007669"/>
    <property type="project" value="TreeGrafter"/>
</dbReference>
<comment type="subcellular location">
    <subcellularLocation>
        <location evidence="2">Periplasm</location>
    </subcellularLocation>
</comment>
<keyword evidence="6" id="KW-0574">Periplasm</keyword>
<dbReference type="PANTHER" id="PTHR30404:SF0">
    <property type="entry name" value="N-ACETYLMURAMOYL-L-ALANINE AMIDASE AMIC"/>
    <property type="match status" value="1"/>
</dbReference>
<dbReference type="InterPro" id="IPR002508">
    <property type="entry name" value="MurNAc-LAA_cat"/>
</dbReference>
<evidence type="ECO:0000313" key="12">
    <source>
        <dbReference type="Proteomes" id="UP000199305"/>
    </source>
</evidence>
<proteinExistence type="inferred from homology"/>
<evidence type="ECO:0000256" key="9">
    <source>
        <dbReference type="ARBA" id="ARBA00074581"/>
    </source>
</evidence>
<dbReference type="Proteomes" id="UP000199305">
    <property type="component" value="Unassembled WGS sequence"/>
</dbReference>
<evidence type="ECO:0000256" key="2">
    <source>
        <dbReference type="ARBA" id="ARBA00004418"/>
    </source>
</evidence>
<evidence type="ECO:0000256" key="7">
    <source>
        <dbReference type="ARBA" id="ARBA00022801"/>
    </source>
</evidence>
<dbReference type="GO" id="GO:0008745">
    <property type="term" value="F:N-acetylmuramoyl-L-alanine amidase activity"/>
    <property type="evidence" value="ECO:0007669"/>
    <property type="project" value="UniProtKB-EC"/>
</dbReference>
<name>A0A1G9CYS3_9GAMM</name>
<dbReference type="SUPFAM" id="SSF54106">
    <property type="entry name" value="LysM domain"/>
    <property type="match status" value="1"/>
</dbReference>
<dbReference type="OrthoDB" id="9806267at2"/>
<accession>A0A1G9CYS3</accession>
<keyword evidence="8" id="KW-0961">Cell wall biogenesis/degradation</keyword>
<dbReference type="Gene3D" id="3.40.630.40">
    <property type="entry name" value="Zn-dependent exopeptidases"/>
    <property type="match status" value="1"/>
</dbReference>
<dbReference type="SMART" id="SM00646">
    <property type="entry name" value="Ami_3"/>
    <property type="match status" value="1"/>
</dbReference>
<dbReference type="AlphaFoldDB" id="A0A1G9CYS3"/>
<dbReference type="InterPro" id="IPR036779">
    <property type="entry name" value="LysM_dom_sf"/>
</dbReference>
<sequence length="460" mass="50177">MKRSWRIGGSATGPANRLVAALFHLFTPRAIGRTLATLPLLLSVIAEAAEVESVRLWRAPDHTRLVFDLSGPAEHKLFTLSNPHRVVIDVSDTRLAAAFDALELDGTPIAQVRHARHNKRDLRVVLDLKQATRPRSFALRRLEEKPDRLVIDLYDRVEQEEKTLLEVARERDIVIAIDAGHGGEDPGASGPGGLREKDVVLAISRQLHKAIDRKPGFAAKLVRTGDYYIPLRDRVNKGRALRADLFVSIHADAFTRKDARGAGVYAVSSRGATSETARFLAQRENESDLIGGAGSLSLGDKDDTLAGVLLDLSMTATMTASLDVGASVLAQLGQVTHLHKKQVEQANFAVLRSPDVPSILVETGFITNPHEARQLRDPAFQRRLAEKLSEGIVAHFSSRPPAGTWLAANRGSRREYTIARGDTLSAIASRYNVSVTALKKVNGMRNSVIRVGQTLTIPSG</sequence>
<protein>
    <recommendedName>
        <fullName evidence="9">N-acetylmuramoyl-L-alanine amidase AmiC</fullName>
        <ecNumber evidence="4">3.5.1.28</ecNumber>
    </recommendedName>
</protein>
<dbReference type="SMART" id="SM00257">
    <property type="entry name" value="LysM"/>
    <property type="match status" value="1"/>
</dbReference>
<evidence type="ECO:0000259" key="10">
    <source>
        <dbReference type="PROSITE" id="PS51782"/>
    </source>
</evidence>
<gene>
    <name evidence="11" type="ORF">SAMN05216212_2677</name>
</gene>
<keyword evidence="5" id="KW-0732">Signal</keyword>
<dbReference type="Pfam" id="PF11741">
    <property type="entry name" value="AMIN"/>
    <property type="match status" value="1"/>
</dbReference>
<dbReference type="FunFam" id="3.40.630.40:FF:000001">
    <property type="entry name" value="N-acetylmuramoyl-L-alanine amidase"/>
    <property type="match status" value="1"/>
</dbReference>
<dbReference type="PANTHER" id="PTHR30404">
    <property type="entry name" value="N-ACETYLMURAMOYL-L-ALANINE AMIDASE"/>
    <property type="match status" value="1"/>
</dbReference>
<dbReference type="CDD" id="cd02696">
    <property type="entry name" value="MurNAc-LAA"/>
    <property type="match status" value="1"/>
</dbReference>
<dbReference type="SUPFAM" id="SSF53187">
    <property type="entry name" value="Zn-dependent exopeptidases"/>
    <property type="match status" value="1"/>
</dbReference>
<dbReference type="EC" id="3.5.1.28" evidence="4"/>
<dbReference type="Gene3D" id="2.60.40.3500">
    <property type="match status" value="1"/>
</dbReference>
<dbReference type="InterPro" id="IPR021731">
    <property type="entry name" value="AMIN_dom"/>
</dbReference>
<dbReference type="EMBL" id="FNFH01000005">
    <property type="protein sequence ID" value="SDK56837.1"/>
    <property type="molecule type" value="Genomic_DNA"/>
</dbReference>
<dbReference type="STRING" id="658219.SAMN05216212_2677"/>
<feature type="domain" description="LysM" evidence="10">
    <location>
        <begin position="414"/>
        <end position="457"/>
    </location>
</feature>
<evidence type="ECO:0000313" key="11">
    <source>
        <dbReference type="EMBL" id="SDK56837.1"/>
    </source>
</evidence>
<dbReference type="InterPro" id="IPR018392">
    <property type="entry name" value="LysM"/>
</dbReference>
<dbReference type="Pfam" id="PF01520">
    <property type="entry name" value="Amidase_3"/>
    <property type="match status" value="1"/>
</dbReference>
<organism evidence="11 12">
    <name type="scientific">Microbulbifer yueqingensis</name>
    <dbReference type="NCBI Taxonomy" id="658219"/>
    <lineage>
        <taxon>Bacteria</taxon>
        <taxon>Pseudomonadati</taxon>
        <taxon>Pseudomonadota</taxon>
        <taxon>Gammaproteobacteria</taxon>
        <taxon>Cellvibrionales</taxon>
        <taxon>Microbulbiferaceae</taxon>
        <taxon>Microbulbifer</taxon>
    </lineage>
</organism>
<evidence type="ECO:0000256" key="1">
    <source>
        <dbReference type="ARBA" id="ARBA00001561"/>
    </source>
</evidence>
<dbReference type="Gene3D" id="3.10.350.10">
    <property type="entry name" value="LysM domain"/>
    <property type="match status" value="1"/>
</dbReference>
<keyword evidence="7" id="KW-0378">Hydrolase</keyword>